<reference evidence="2" key="4">
    <citation type="submission" date="2024-05" db="EMBL/GenBank/DDBJ databases">
        <authorList>
            <person name="Sun Q."/>
            <person name="Zhou Y."/>
        </authorList>
    </citation>
    <scope>NUCLEOTIDE SEQUENCE</scope>
    <source>
        <strain evidence="2">CGMCC 1.18437</strain>
    </source>
</reference>
<feature type="region of interest" description="Disordered" evidence="1">
    <location>
        <begin position="33"/>
        <end position="60"/>
    </location>
</feature>
<dbReference type="EMBL" id="BNAJ01000003">
    <property type="protein sequence ID" value="GHF39011.1"/>
    <property type="molecule type" value="Genomic_DNA"/>
</dbReference>
<feature type="compositionally biased region" description="Low complexity" evidence="1">
    <location>
        <begin position="35"/>
        <end position="51"/>
    </location>
</feature>
<accession>A0A7W8NP20</accession>
<dbReference type="AlphaFoldDB" id="A0A7W8NP20"/>
<dbReference type="PROSITE" id="PS51257">
    <property type="entry name" value="PROKAR_LIPOPROTEIN"/>
    <property type="match status" value="1"/>
</dbReference>
<dbReference type="RefSeq" id="WP_184110818.1">
    <property type="nucleotide sequence ID" value="NZ_BNAJ01000003.1"/>
</dbReference>
<comment type="caution">
    <text evidence="3">The sequence shown here is derived from an EMBL/GenBank/DDBJ whole genome shotgun (WGS) entry which is preliminary data.</text>
</comment>
<dbReference type="Proteomes" id="UP000619376">
    <property type="component" value="Unassembled WGS sequence"/>
</dbReference>
<evidence type="ECO:0000313" key="5">
    <source>
        <dbReference type="Proteomes" id="UP000619376"/>
    </source>
</evidence>
<reference evidence="5" key="2">
    <citation type="journal article" date="2019" name="Int. J. Syst. Evol. Microbiol.">
        <title>The Global Catalogue of Microorganisms (GCM) 10K type strain sequencing project: providing services to taxonomists for standard genome sequencing and annotation.</title>
        <authorList>
            <consortium name="The Broad Institute Genomics Platform"/>
            <consortium name="The Broad Institute Genome Sequencing Center for Infectious Disease"/>
            <person name="Wu L."/>
            <person name="Ma J."/>
        </authorList>
    </citation>
    <scope>NUCLEOTIDE SEQUENCE [LARGE SCALE GENOMIC DNA]</scope>
    <source>
        <strain evidence="5">CGMCC 1.18437</strain>
    </source>
</reference>
<dbReference type="Proteomes" id="UP000539473">
    <property type="component" value="Unassembled WGS sequence"/>
</dbReference>
<keyword evidence="5" id="KW-1185">Reference proteome</keyword>
<gene>
    <name evidence="2" type="ORF">GCM10017781_14410</name>
    <name evidence="3" type="ORF">HNQ07_001798</name>
</gene>
<protein>
    <submittedName>
        <fullName evidence="3">Uncharacterized protein</fullName>
    </submittedName>
</protein>
<proteinExistence type="predicted"/>
<evidence type="ECO:0000256" key="1">
    <source>
        <dbReference type="SAM" id="MobiDB-lite"/>
    </source>
</evidence>
<evidence type="ECO:0000313" key="4">
    <source>
        <dbReference type="Proteomes" id="UP000539473"/>
    </source>
</evidence>
<name>A0A7W8NP20_9DEIO</name>
<reference evidence="2" key="1">
    <citation type="journal article" date="2014" name="Int. J. Syst. Evol. Microbiol.">
        <title>Complete genome of a new Firmicutes species belonging to the dominant human colonic microbiota ('Ruminococcus bicirculans') reveals two chromosomes and a selective capacity to utilize plant glucans.</title>
        <authorList>
            <consortium name="NISC Comparative Sequencing Program"/>
            <person name="Wegmann U."/>
            <person name="Louis P."/>
            <person name="Goesmann A."/>
            <person name="Henrissat B."/>
            <person name="Duncan S.H."/>
            <person name="Flint H.J."/>
        </authorList>
    </citation>
    <scope>NUCLEOTIDE SEQUENCE</scope>
    <source>
        <strain evidence="2">CGMCC 1.18437</strain>
    </source>
</reference>
<reference evidence="3 4" key="3">
    <citation type="submission" date="2020-08" db="EMBL/GenBank/DDBJ databases">
        <title>Genomic Encyclopedia of Type Strains, Phase IV (KMG-IV): sequencing the most valuable type-strain genomes for metagenomic binning, comparative biology and taxonomic classification.</title>
        <authorList>
            <person name="Goeker M."/>
        </authorList>
    </citation>
    <scope>NUCLEOTIDE SEQUENCE [LARGE SCALE GENOMIC DNA]</scope>
    <source>
        <strain evidence="3 4">DSM 27521</strain>
    </source>
</reference>
<organism evidence="3 4">
    <name type="scientific">Deinococcus metalli</name>
    <dbReference type="NCBI Taxonomy" id="1141878"/>
    <lineage>
        <taxon>Bacteria</taxon>
        <taxon>Thermotogati</taxon>
        <taxon>Deinococcota</taxon>
        <taxon>Deinococci</taxon>
        <taxon>Deinococcales</taxon>
        <taxon>Deinococcaceae</taxon>
        <taxon>Deinococcus</taxon>
    </lineage>
</organism>
<evidence type="ECO:0000313" key="3">
    <source>
        <dbReference type="EMBL" id="MBB5376341.1"/>
    </source>
</evidence>
<evidence type="ECO:0000313" key="2">
    <source>
        <dbReference type="EMBL" id="GHF39011.1"/>
    </source>
</evidence>
<dbReference type="EMBL" id="JACHFK010000003">
    <property type="protein sequence ID" value="MBB5376341.1"/>
    <property type="molecule type" value="Genomic_DNA"/>
</dbReference>
<sequence length="60" mass="6033">MNRSRLLGTVLFVVLLACVAVIVLDQMGLFSGAQSAGTPSPTPSAPAGTPTNGNGYGDLK</sequence>